<comment type="caution">
    <text evidence="1">The sequence shown here is derived from an EMBL/GenBank/DDBJ whole genome shotgun (WGS) entry which is preliminary data.</text>
</comment>
<dbReference type="AlphaFoldDB" id="A0A5R9DWW9"/>
<sequence>MPGSDTTGEGLFTLPMVVPRSTEYSRLGVPPEATAQEIRAAAGRYDARLQARGASEDEIVAAHAVNLENAEARAAHDARFPPLPLLHLEPTWKPVLDERGAGLTVLRREIEDFLTAVGETVHYPMDTTRTDFTGDFTRIHLLDGFADE</sequence>
<dbReference type="Proteomes" id="UP000305921">
    <property type="component" value="Unassembled WGS sequence"/>
</dbReference>
<protein>
    <submittedName>
        <fullName evidence="1">J domain-containing protein</fullName>
    </submittedName>
</protein>
<name>A0A5R9DWW9_9ACTN</name>
<keyword evidence="2" id="KW-1185">Reference proteome</keyword>
<organism evidence="1 2">
    <name type="scientific">Streptomyces marianii</name>
    <dbReference type="NCBI Taxonomy" id="1817406"/>
    <lineage>
        <taxon>Bacteria</taxon>
        <taxon>Bacillati</taxon>
        <taxon>Actinomycetota</taxon>
        <taxon>Actinomycetes</taxon>
        <taxon>Kitasatosporales</taxon>
        <taxon>Streptomycetaceae</taxon>
        <taxon>Streptomyces</taxon>
    </lineage>
</organism>
<dbReference type="EMBL" id="VAWE01000001">
    <property type="protein sequence ID" value="TLQ42088.1"/>
    <property type="molecule type" value="Genomic_DNA"/>
</dbReference>
<dbReference type="RefSeq" id="WP_138051498.1">
    <property type="nucleotide sequence ID" value="NZ_VAWE01000001.1"/>
</dbReference>
<reference evidence="1 2" key="1">
    <citation type="submission" date="2019-05" db="EMBL/GenBank/DDBJ databases">
        <title>Streptomyces marianii sp. nov., a novel marine actinomycete from southern coast of India.</title>
        <authorList>
            <person name="Iniyan A.M."/>
            <person name="Wink J."/>
            <person name="Ramprasad E."/>
            <person name="Ramana C.V."/>
            <person name="Bunk B."/>
            <person name="Sproer C."/>
            <person name="Joseph F.-J.R.S."/>
            <person name="Vincent S.G.P."/>
        </authorList>
    </citation>
    <scope>NUCLEOTIDE SEQUENCE [LARGE SCALE GENOMIC DNA]</scope>
    <source>
        <strain evidence="1 2">ICN19</strain>
    </source>
</reference>
<accession>A0A5R9DWW9</accession>
<dbReference type="OrthoDB" id="3695716at2"/>
<gene>
    <name evidence="1" type="ORF">FEF34_01405</name>
</gene>
<proteinExistence type="predicted"/>
<evidence type="ECO:0000313" key="1">
    <source>
        <dbReference type="EMBL" id="TLQ42088.1"/>
    </source>
</evidence>
<evidence type="ECO:0000313" key="2">
    <source>
        <dbReference type="Proteomes" id="UP000305921"/>
    </source>
</evidence>